<feature type="repeat" description="TPR" evidence="2">
    <location>
        <begin position="321"/>
        <end position="354"/>
    </location>
</feature>
<keyword evidence="2" id="KW-0802">TPR repeat</keyword>
<dbReference type="PANTHER" id="PTHR43228:SF1">
    <property type="entry name" value="TWO-COMPONENT RESPONSE REGULATOR ARR22"/>
    <property type="match status" value="1"/>
</dbReference>
<dbReference type="SMART" id="SM00028">
    <property type="entry name" value="TPR"/>
    <property type="match status" value="6"/>
</dbReference>
<proteinExistence type="predicted"/>
<dbReference type="InterPro" id="IPR001789">
    <property type="entry name" value="Sig_transdc_resp-reg_receiver"/>
</dbReference>
<dbReference type="EMBL" id="DTMF01000075">
    <property type="protein sequence ID" value="HGF33336.1"/>
    <property type="molecule type" value="Genomic_DNA"/>
</dbReference>
<dbReference type="Gene3D" id="3.40.50.2300">
    <property type="match status" value="1"/>
</dbReference>
<feature type="repeat" description="TPR" evidence="2">
    <location>
        <begin position="355"/>
        <end position="388"/>
    </location>
</feature>
<gene>
    <name evidence="4" type="ORF">ENW96_02965</name>
</gene>
<protein>
    <submittedName>
        <fullName evidence="4">Response regulator</fullName>
    </submittedName>
</protein>
<dbReference type="Pfam" id="PF14559">
    <property type="entry name" value="TPR_19"/>
    <property type="match status" value="1"/>
</dbReference>
<name>A0A7C3UWM2_9BACT</name>
<feature type="domain" description="Response regulatory" evidence="3">
    <location>
        <begin position="22"/>
        <end position="140"/>
    </location>
</feature>
<evidence type="ECO:0000313" key="4">
    <source>
        <dbReference type="EMBL" id="HGF33336.1"/>
    </source>
</evidence>
<dbReference type="InterPro" id="IPR052048">
    <property type="entry name" value="ST_Response_Regulator"/>
</dbReference>
<dbReference type="PROSITE" id="PS50293">
    <property type="entry name" value="TPR_REGION"/>
    <property type="match status" value="1"/>
</dbReference>
<dbReference type="Pfam" id="PF13414">
    <property type="entry name" value="TPR_11"/>
    <property type="match status" value="1"/>
</dbReference>
<evidence type="ECO:0000259" key="3">
    <source>
        <dbReference type="PROSITE" id="PS50110"/>
    </source>
</evidence>
<dbReference type="GO" id="GO:0000160">
    <property type="term" value="P:phosphorelay signal transduction system"/>
    <property type="evidence" value="ECO:0007669"/>
    <property type="project" value="InterPro"/>
</dbReference>
<dbReference type="Pfam" id="PF00515">
    <property type="entry name" value="TPR_1"/>
    <property type="match status" value="1"/>
</dbReference>
<dbReference type="PROSITE" id="PS50005">
    <property type="entry name" value="TPR"/>
    <property type="match status" value="3"/>
</dbReference>
<dbReference type="Pfam" id="PF00072">
    <property type="entry name" value="Response_reg"/>
    <property type="match status" value="1"/>
</dbReference>
<organism evidence="4">
    <name type="scientific">Desulfobacca acetoxidans</name>
    <dbReference type="NCBI Taxonomy" id="60893"/>
    <lineage>
        <taxon>Bacteria</taxon>
        <taxon>Pseudomonadati</taxon>
        <taxon>Thermodesulfobacteriota</taxon>
        <taxon>Desulfobaccia</taxon>
        <taxon>Desulfobaccales</taxon>
        <taxon>Desulfobaccaceae</taxon>
        <taxon>Desulfobacca</taxon>
    </lineage>
</organism>
<dbReference type="Gene3D" id="1.25.40.10">
    <property type="entry name" value="Tetratricopeptide repeat domain"/>
    <property type="match status" value="2"/>
</dbReference>
<dbReference type="PANTHER" id="PTHR43228">
    <property type="entry name" value="TWO-COMPONENT RESPONSE REGULATOR"/>
    <property type="match status" value="1"/>
</dbReference>
<dbReference type="SUPFAM" id="SSF48452">
    <property type="entry name" value="TPR-like"/>
    <property type="match status" value="1"/>
</dbReference>
<reference evidence="4" key="1">
    <citation type="journal article" date="2020" name="mSystems">
        <title>Genome- and Community-Level Interaction Insights into Carbon Utilization and Element Cycling Functions of Hydrothermarchaeota in Hydrothermal Sediment.</title>
        <authorList>
            <person name="Zhou Z."/>
            <person name="Liu Y."/>
            <person name="Xu W."/>
            <person name="Pan J."/>
            <person name="Luo Z.H."/>
            <person name="Li M."/>
        </authorList>
    </citation>
    <scope>NUCLEOTIDE SEQUENCE [LARGE SCALE GENOMIC DNA]</scope>
    <source>
        <strain evidence="4">SpSt-897</strain>
    </source>
</reference>
<dbReference type="SMART" id="SM00448">
    <property type="entry name" value="REC"/>
    <property type="match status" value="1"/>
</dbReference>
<feature type="repeat" description="TPR" evidence="2">
    <location>
        <begin position="184"/>
        <end position="217"/>
    </location>
</feature>
<evidence type="ECO:0000256" key="2">
    <source>
        <dbReference type="PROSITE-ProRule" id="PRU00339"/>
    </source>
</evidence>
<dbReference type="InterPro" id="IPR011990">
    <property type="entry name" value="TPR-like_helical_dom_sf"/>
</dbReference>
<comment type="caution">
    <text evidence="4">The sequence shown here is derived from an EMBL/GenBank/DDBJ whole genome shotgun (WGS) entry which is preliminary data.</text>
</comment>
<sequence>MPSLANAAALGKTSDQLFGPLSVLVVDDMPAIRRMLRQMLQHLGVNGDILEAGDGQEAWEILQERPFDLIVCDINMPRLSGLDLLRRLRATQQYQTTPFLMISGEVSEDIVAASAESEVDGYLIKPFKIDSLEARLRSILLHRYQPSRGEILFREANELLVGGRPAEALSVLDQLAHPPFRKQAKVLNLMGECYRTLGSPDEAAACFKQALDLNPKYLRAYQNLAAVMESQGDLAAARGYLEAARKLSPLNPERLYKLGQLCLQQGAPEDARHYLEECWRIGQYVPPARRSEMAETFLAAGLHQVAEELFRRAIDAAPHDVHLYNRLGVALRRQQKHQQALEYYQQALNLDSNNEKVHFNMGVLFFDLGEKDKALEALGIALQINPAFTEAQDFLQRHFPAAALPGSPS</sequence>
<dbReference type="SUPFAM" id="SSF52172">
    <property type="entry name" value="CheY-like"/>
    <property type="match status" value="1"/>
</dbReference>
<dbReference type="PROSITE" id="PS50110">
    <property type="entry name" value="RESPONSE_REGULATORY"/>
    <property type="match status" value="1"/>
</dbReference>
<accession>A0A7C3UWM2</accession>
<evidence type="ECO:0000256" key="1">
    <source>
        <dbReference type="PROSITE-ProRule" id="PRU00169"/>
    </source>
</evidence>
<dbReference type="InterPro" id="IPR019734">
    <property type="entry name" value="TPR_rpt"/>
</dbReference>
<dbReference type="InterPro" id="IPR011006">
    <property type="entry name" value="CheY-like_superfamily"/>
</dbReference>
<feature type="modified residue" description="4-aspartylphosphate" evidence="1">
    <location>
        <position position="73"/>
    </location>
</feature>
<keyword evidence="1" id="KW-0597">Phosphoprotein</keyword>
<dbReference type="AlphaFoldDB" id="A0A7C3UWM2"/>